<evidence type="ECO:0000256" key="1">
    <source>
        <dbReference type="SAM" id="MobiDB-lite"/>
    </source>
</evidence>
<evidence type="ECO:0000259" key="2">
    <source>
        <dbReference type="Pfam" id="PF13020"/>
    </source>
</evidence>
<sequence>MAVNFKLVQQDFHDPTWSWNGRPWAGWFPAADPEDVWAYNRGVWALGDRVLDESIATFSHQGEIVLVAAITGIETVDPKYFTKGKRKRALQGYVLYPGHPVHDALFGTRVSRERAVFTYTDTAHLDQLISNPDKDTDSHDENHDATDGQGRILDPNRRKALEDAAQDRLEALYRSTGWDVEDVRFGGPFDAVARREGQVRYLEAKGTQSNGSTVIVTSGEVNHAREHPGECVIGILSGLRFTDEGEIDDQDATFVVREWNPRDEDLQAIDYRWDSTSTPGI</sequence>
<proteinExistence type="predicted"/>
<keyword evidence="4" id="KW-1185">Reference proteome</keyword>
<evidence type="ECO:0000313" key="4">
    <source>
        <dbReference type="Proteomes" id="UP001500166"/>
    </source>
</evidence>
<gene>
    <name evidence="3" type="ORF">GCM10009824_28210</name>
</gene>
<comment type="caution">
    <text evidence="3">The sequence shown here is derived from an EMBL/GenBank/DDBJ whole genome shotgun (WGS) entry which is preliminary data.</text>
</comment>
<dbReference type="Pfam" id="PF13020">
    <property type="entry name" value="NOV_C"/>
    <property type="match status" value="1"/>
</dbReference>
<name>A0ABP5JX91_9MICC</name>
<dbReference type="Proteomes" id="UP001500166">
    <property type="component" value="Unassembled WGS sequence"/>
</dbReference>
<dbReference type="EMBL" id="BAAAQA010000039">
    <property type="protein sequence ID" value="GAA2124041.1"/>
    <property type="molecule type" value="Genomic_DNA"/>
</dbReference>
<feature type="domain" description="Protein NO VEIN C-terminal" evidence="2">
    <location>
        <begin position="162"/>
        <end position="228"/>
    </location>
</feature>
<reference evidence="4" key="1">
    <citation type="journal article" date="2019" name="Int. J. Syst. Evol. Microbiol.">
        <title>The Global Catalogue of Microorganisms (GCM) 10K type strain sequencing project: providing services to taxonomists for standard genome sequencing and annotation.</title>
        <authorList>
            <consortium name="The Broad Institute Genomics Platform"/>
            <consortium name="The Broad Institute Genome Sequencing Center for Infectious Disease"/>
            <person name="Wu L."/>
            <person name="Ma J."/>
        </authorList>
    </citation>
    <scope>NUCLEOTIDE SEQUENCE [LARGE SCALE GENOMIC DNA]</scope>
    <source>
        <strain evidence="4">JCM 15914</strain>
    </source>
</reference>
<protein>
    <recommendedName>
        <fullName evidence="2">Protein NO VEIN C-terminal domain-containing protein</fullName>
    </recommendedName>
</protein>
<accession>A0ABP5JX91</accession>
<dbReference type="RefSeq" id="WP_344225592.1">
    <property type="nucleotide sequence ID" value="NZ_BAAAQA010000039.1"/>
</dbReference>
<evidence type="ECO:0000313" key="3">
    <source>
        <dbReference type="EMBL" id="GAA2124041.1"/>
    </source>
</evidence>
<feature type="compositionally biased region" description="Basic and acidic residues" evidence="1">
    <location>
        <begin position="132"/>
        <end position="146"/>
    </location>
</feature>
<organism evidence="3 4">
    <name type="scientific">Kocuria atrinae</name>
    <dbReference type="NCBI Taxonomy" id="592377"/>
    <lineage>
        <taxon>Bacteria</taxon>
        <taxon>Bacillati</taxon>
        <taxon>Actinomycetota</taxon>
        <taxon>Actinomycetes</taxon>
        <taxon>Micrococcales</taxon>
        <taxon>Micrococcaceae</taxon>
        <taxon>Kocuria</taxon>
    </lineage>
</organism>
<dbReference type="InterPro" id="IPR024975">
    <property type="entry name" value="NOV_C"/>
</dbReference>
<feature type="region of interest" description="Disordered" evidence="1">
    <location>
        <begin position="128"/>
        <end position="156"/>
    </location>
</feature>